<comment type="caution">
    <text evidence="1">The sequence shown here is derived from an EMBL/GenBank/DDBJ whole genome shotgun (WGS) entry which is preliminary data.</text>
</comment>
<name>A0ABR3G6R3_9PEZI</name>
<proteinExistence type="predicted"/>
<gene>
    <name evidence="1" type="ORF">Q9L58_009503</name>
</gene>
<protein>
    <submittedName>
        <fullName evidence="1">Uncharacterized protein</fullName>
    </submittedName>
</protein>
<reference evidence="1 2" key="1">
    <citation type="submission" date="2024-02" db="EMBL/GenBank/DDBJ databases">
        <title>Discinaceae phylogenomics.</title>
        <authorList>
            <person name="Dirks A.C."/>
            <person name="James T.Y."/>
        </authorList>
    </citation>
    <scope>NUCLEOTIDE SEQUENCE [LARGE SCALE GENOMIC DNA]</scope>
    <source>
        <strain evidence="1 2">ACD0624</strain>
    </source>
</reference>
<evidence type="ECO:0000313" key="1">
    <source>
        <dbReference type="EMBL" id="KAL0631629.1"/>
    </source>
</evidence>
<organism evidence="1 2">
    <name type="scientific">Discina gigas</name>
    <dbReference type="NCBI Taxonomy" id="1032678"/>
    <lineage>
        <taxon>Eukaryota</taxon>
        <taxon>Fungi</taxon>
        <taxon>Dikarya</taxon>
        <taxon>Ascomycota</taxon>
        <taxon>Pezizomycotina</taxon>
        <taxon>Pezizomycetes</taxon>
        <taxon>Pezizales</taxon>
        <taxon>Discinaceae</taxon>
        <taxon>Discina</taxon>
    </lineage>
</organism>
<dbReference type="EMBL" id="JBBBZM010000227">
    <property type="protein sequence ID" value="KAL0631629.1"/>
    <property type="molecule type" value="Genomic_DNA"/>
</dbReference>
<keyword evidence="2" id="KW-1185">Reference proteome</keyword>
<accession>A0ABR3G6R3</accession>
<dbReference type="Proteomes" id="UP001447188">
    <property type="component" value="Unassembled WGS sequence"/>
</dbReference>
<sequence length="115" mass="12504">MDPHTQAHSSSIQLDNLPIARDQFRTTTPPSTPHVYYSTIPLLSGKFHDLDSDLTYARCEEAVLSHATNNFIVDFGGAVAEGGGAWCAVDIDHSAQAVKAVKELLKKPVFIRAIV</sequence>
<evidence type="ECO:0000313" key="2">
    <source>
        <dbReference type="Proteomes" id="UP001447188"/>
    </source>
</evidence>